<feature type="compositionally biased region" description="Polar residues" evidence="11">
    <location>
        <begin position="706"/>
        <end position="736"/>
    </location>
</feature>
<dbReference type="SUPFAM" id="SSF144232">
    <property type="entry name" value="HIT/MYND zinc finger-like"/>
    <property type="match status" value="1"/>
</dbReference>
<reference evidence="14" key="2">
    <citation type="submission" date="2007-04" db="EMBL/GenBank/DDBJ databases">
        <title>The genome of the human body louse.</title>
        <authorList>
            <consortium name="The Human Body Louse Genome Consortium"/>
            <person name="Kirkness E."/>
            <person name="Walenz B."/>
            <person name="Hass B."/>
            <person name="Bruggner R."/>
            <person name="Strausberg R."/>
        </authorList>
    </citation>
    <scope>NUCLEOTIDE SEQUENCE</scope>
    <source>
        <strain evidence="14">USDA</strain>
    </source>
</reference>
<feature type="coiled-coil region" evidence="10">
    <location>
        <begin position="401"/>
        <end position="432"/>
    </location>
</feature>
<dbReference type="EMBL" id="DS235478">
    <property type="protein sequence ID" value="EEB16010.1"/>
    <property type="molecule type" value="Genomic_DNA"/>
</dbReference>
<dbReference type="KEGG" id="phu:Phum_PHUM399560"/>
<evidence type="ECO:0000256" key="11">
    <source>
        <dbReference type="SAM" id="MobiDB-lite"/>
    </source>
</evidence>
<keyword evidence="6" id="KW-0805">Transcription regulation</keyword>
<evidence type="ECO:0000313" key="16">
    <source>
        <dbReference type="Proteomes" id="UP000009046"/>
    </source>
</evidence>
<proteinExistence type="predicted"/>
<feature type="region of interest" description="Disordered" evidence="11">
    <location>
        <begin position="443"/>
        <end position="473"/>
    </location>
</feature>
<dbReference type="PRINTS" id="PR01875">
    <property type="entry name" value="ETOFAMILY"/>
</dbReference>
<evidence type="ECO:0000256" key="5">
    <source>
        <dbReference type="ARBA" id="ARBA00022833"/>
    </source>
</evidence>
<evidence type="ECO:0000256" key="4">
    <source>
        <dbReference type="ARBA" id="ARBA00022771"/>
    </source>
</evidence>
<evidence type="ECO:0000256" key="7">
    <source>
        <dbReference type="ARBA" id="ARBA00023163"/>
    </source>
</evidence>
<feature type="region of interest" description="Disordered" evidence="11">
    <location>
        <begin position="191"/>
        <end position="257"/>
    </location>
</feature>
<dbReference type="Gene3D" id="6.10.140.2220">
    <property type="match status" value="1"/>
</dbReference>
<comment type="subcellular location">
    <subcellularLocation>
        <location evidence="1">Nucleus</location>
    </subcellularLocation>
</comment>
<evidence type="ECO:0000313" key="14">
    <source>
        <dbReference type="EMBL" id="EEB16010.1"/>
    </source>
</evidence>
<feature type="compositionally biased region" description="Low complexity" evidence="11">
    <location>
        <begin position="464"/>
        <end position="473"/>
    </location>
</feature>
<feature type="compositionally biased region" description="Low complexity" evidence="11">
    <location>
        <begin position="443"/>
        <end position="455"/>
    </location>
</feature>
<evidence type="ECO:0000256" key="9">
    <source>
        <dbReference type="PROSITE-ProRule" id="PRU00134"/>
    </source>
</evidence>
<keyword evidence="3" id="KW-0479">Metal-binding</keyword>
<feature type="compositionally biased region" description="Basic and acidic residues" evidence="11">
    <location>
        <begin position="557"/>
        <end position="567"/>
    </location>
</feature>
<dbReference type="Pfam" id="PF01753">
    <property type="entry name" value="zf-MYND"/>
    <property type="match status" value="1"/>
</dbReference>
<dbReference type="Gene3D" id="6.10.250.230">
    <property type="match status" value="1"/>
</dbReference>
<reference evidence="14" key="1">
    <citation type="submission" date="2007-04" db="EMBL/GenBank/DDBJ databases">
        <title>Annotation of Pediculus humanus corporis strain USDA.</title>
        <authorList>
            <person name="Kirkness E."/>
            <person name="Hannick L."/>
            <person name="Hass B."/>
            <person name="Bruggner R."/>
            <person name="Lawson D."/>
            <person name="Bidwell S."/>
            <person name="Joardar V."/>
            <person name="Caler E."/>
            <person name="Walenz B."/>
            <person name="Inman J."/>
            <person name="Schobel S."/>
            <person name="Galinsky K."/>
            <person name="Amedeo P."/>
            <person name="Strausberg R."/>
        </authorList>
    </citation>
    <scope>NUCLEOTIDE SEQUENCE</scope>
    <source>
        <strain evidence="14">USDA</strain>
    </source>
</reference>
<dbReference type="AlphaFoldDB" id="E0VRK4"/>
<keyword evidence="7" id="KW-0804">Transcription</keyword>
<feature type="domain" description="TAFH" evidence="13">
    <location>
        <begin position="89"/>
        <end position="184"/>
    </location>
</feature>
<dbReference type="InterPro" id="IPR003894">
    <property type="entry name" value="TAFH_NHR1"/>
</dbReference>
<protein>
    <submittedName>
        <fullName evidence="14 15">Protein CBFA2T2, putative</fullName>
    </submittedName>
</protein>
<dbReference type="RefSeq" id="XP_002428748.1">
    <property type="nucleotide sequence ID" value="XM_002428703.1"/>
</dbReference>
<evidence type="ECO:0000313" key="15">
    <source>
        <dbReference type="EnsemblMetazoa" id="PHUM399560-PA"/>
    </source>
</evidence>
<evidence type="ECO:0000256" key="8">
    <source>
        <dbReference type="ARBA" id="ARBA00023242"/>
    </source>
</evidence>
<dbReference type="CTD" id="8237925"/>
<feature type="domain" description="MYND-type" evidence="12">
    <location>
        <begin position="478"/>
        <end position="514"/>
    </location>
</feature>
<dbReference type="FunCoup" id="E0VRK4">
    <property type="interactions" value="298"/>
</dbReference>
<feature type="region of interest" description="Disordered" evidence="11">
    <location>
        <begin position="326"/>
        <end position="359"/>
    </location>
</feature>
<dbReference type="PANTHER" id="PTHR10379">
    <property type="entry name" value="MTG8 ETO EIGHT TWENTY ONE PROTEIN"/>
    <property type="match status" value="1"/>
</dbReference>
<name>E0VRK4_PEDHC</name>
<dbReference type="SUPFAM" id="SSF158553">
    <property type="entry name" value="TAFH domain-like"/>
    <property type="match status" value="1"/>
</dbReference>
<keyword evidence="4 9" id="KW-0863">Zinc-finger</keyword>
<feature type="compositionally biased region" description="Low complexity" evidence="11">
    <location>
        <begin position="191"/>
        <end position="203"/>
    </location>
</feature>
<keyword evidence="5" id="KW-0862">Zinc</keyword>
<evidence type="ECO:0000259" key="12">
    <source>
        <dbReference type="PROSITE" id="PS50865"/>
    </source>
</evidence>
<dbReference type="EMBL" id="AAZO01004691">
    <property type="status" value="NOT_ANNOTATED_CDS"/>
    <property type="molecule type" value="Genomic_DNA"/>
</dbReference>
<dbReference type="Pfam" id="PF07531">
    <property type="entry name" value="TAFH"/>
    <property type="match status" value="1"/>
</dbReference>
<feature type="compositionally biased region" description="Basic and acidic residues" evidence="11">
    <location>
        <begin position="575"/>
        <end position="602"/>
    </location>
</feature>
<dbReference type="OrthoDB" id="2951111at2759"/>
<dbReference type="GO" id="GO:0003714">
    <property type="term" value="F:transcription corepressor activity"/>
    <property type="evidence" value="ECO:0007669"/>
    <property type="project" value="InterPro"/>
</dbReference>
<dbReference type="PROSITE" id="PS51119">
    <property type="entry name" value="TAFH"/>
    <property type="match status" value="1"/>
</dbReference>
<evidence type="ECO:0000259" key="13">
    <source>
        <dbReference type="PROSITE" id="PS51119"/>
    </source>
</evidence>
<feature type="compositionally biased region" description="Polar residues" evidence="11">
    <location>
        <begin position="32"/>
        <end position="48"/>
    </location>
</feature>
<reference evidence="15" key="3">
    <citation type="submission" date="2021-02" db="UniProtKB">
        <authorList>
            <consortium name="EnsemblMetazoa"/>
        </authorList>
    </citation>
    <scope>IDENTIFICATION</scope>
    <source>
        <strain evidence="15">USDA</strain>
    </source>
</reference>
<dbReference type="VEuPathDB" id="VectorBase:PHUM399560"/>
<accession>E0VRK4</accession>
<dbReference type="GeneID" id="8237925"/>
<keyword evidence="8" id="KW-0539">Nucleus</keyword>
<evidence type="ECO:0000256" key="6">
    <source>
        <dbReference type="ARBA" id="ARBA00023015"/>
    </source>
</evidence>
<dbReference type="EnsemblMetazoa" id="PHUM399560-RA">
    <property type="protein sequence ID" value="PHUM399560-PA"/>
    <property type="gene ID" value="PHUM399560"/>
</dbReference>
<dbReference type="Proteomes" id="UP000009046">
    <property type="component" value="Unassembled WGS sequence"/>
</dbReference>
<evidence type="ECO:0000256" key="1">
    <source>
        <dbReference type="ARBA" id="ARBA00004123"/>
    </source>
</evidence>
<dbReference type="InterPro" id="IPR037249">
    <property type="entry name" value="TAFH/NHR1_dom_sf"/>
</dbReference>
<feature type="compositionally biased region" description="Low complexity" evidence="11">
    <location>
        <begin position="235"/>
        <end position="245"/>
    </location>
</feature>
<gene>
    <name evidence="15" type="primary">8237925</name>
    <name evidence="14" type="ORF">Phum_PHUM399560</name>
</gene>
<dbReference type="PANTHER" id="PTHR10379:SF14">
    <property type="entry name" value="NERVY, ISOFORM D"/>
    <property type="match status" value="1"/>
</dbReference>
<dbReference type="InterPro" id="IPR014896">
    <property type="entry name" value="NHR2"/>
</dbReference>
<dbReference type="eggNOG" id="ENOG502QTD6">
    <property type="taxonomic scope" value="Eukaryota"/>
</dbReference>
<dbReference type="OMA" id="WKHLDHX"/>
<dbReference type="HOGENOM" id="CLU_376971_0_0_1"/>
<dbReference type="InParanoid" id="E0VRK4"/>
<evidence type="ECO:0000256" key="10">
    <source>
        <dbReference type="SAM" id="Coils"/>
    </source>
</evidence>
<evidence type="ECO:0000256" key="3">
    <source>
        <dbReference type="ARBA" id="ARBA00022723"/>
    </source>
</evidence>
<feature type="region of interest" description="Disordered" evidence="11">
    <location>
        <begin position="698"/>
        <end position="736"/>
    </location>
</feature>
<feature type="region of interest" description="Disordered" evidence="11">
    <location>
        <begin position="557"/>
        <end position="613"/>
    </location>
</feature>
<dbReference type="Pfam" id="PF08788">
    <property type="entry name" value="NHR2"/>
    <property type="match status" value="1"/>
</dbReference>
<evidence type="ECO:0000256" key="2">
    <source>
        <dbReference type="ARBA" id="ARBA00022491"/>
    </source>
</evidence>
<keyword evidence="16" id="KW-1185">Reference proteome</keyword>
<dbReference type="GO" id="GO:0008270">
    <property type="term" value="F:zinc ion binding"/>
    <property type="evidence" value="ECO:0007669"/>
    <property type="project" value="UniProtKB-KW"/>
</dbReference>
<dbReference type="InterPro" id="IPR013289">
    <property type="entry name" value="CBFA2T1/2/3"/>
</dbReference>
<dbReference type="Gene3D" id="1.20.120.1110">
    <property type="entry name" value="TAFH/NHR1 domain"/>
    <property type="match status" value="1"/>
</dbReference>
<feature type="region of interest" description="Disordered" evidence="11">
    <location>
        <begin position="24"/>
        <end position="89"/>
    </location>
</feature>
<sequence length="736" mass="82278">MNFADDASSSLFISTFNYFCVKSPGSPEESHNATPPSLSHVTSSQHQNTSPPSSTSALSPGNTGTSSPPTTNATTTTTTPTTLLNQSNRPNLGKLKRFLSTLVQFGAEINSELGDKVRNLVFSMVNGNLTIEEFHTNLQDATNFPLRPFVLPFLKTHLPLLQKELAFQARIAKQSTSQYLKHHEQLVLDPSFSPSEPSEIFNSDQTSENGKRKHSDSIYENGISCGKENSNSEHPQQQQQQQQQQAPPPQKKERLQHSQTMPTLFGTGLNPLSTFQNFPPSVGNYNFQFPGINGHGSHQYASTFNSSILGSNFHLLNSLNQSAPPHLLVGGGSGGSSGNNDHSSHQDLSNLRGREDRSGDEEWKNINTMLNCILSMVEKTKRALSILQTRDRNITVESDIKRAANEIIRVTEERIAEIKRRAEEAVNEVKRQAIVELERVVVKNNNNNNNNNNNKNKNDDGEESSSATETSGGTQNLCWNCGRKAQETCSGCNIARYCGSYCQHRDWETHHQVCCSTDRRHLPLGFRFDSEDRNRHVIDDRNRNVMEERRNFIDDRNRRYSSTDENRCGGGGGGRYDDRKEEGSKRNEKEKEKMMDVEKNRTENNNNNNNNQCEKSMDHQTNELHRITTTAESNRINNRLLPNISSQMINIDNIRRIKNHVLNRHDGDVDNNKSYADNITTKKCNNVLLNSNSNYNAGTGSGNGVSGTITRGNRCRPNSRSTTPVTLATTSVNDAK</sequence>
<dbReference type="FunFam" id="1.20.120.1110:FF:000001">
    <property type="entry name" value="RUNX1 translocation partner 1"/>
    <property type="match status" value="1"/>
</dbReference>
<dbReference type="GO" id="GO:0006351">
    <property type="term" value="P:DNA-templated transcription"/>
    <property type="evidence" value="ECO:0007669"/>
    <property type="project" value="InterPro"/>
</dbReference>
<keyword evidence="10" id="KW-0175">Coiled coil</keyword>
<dbReference type="GO" id="GO:0005634">
    <property type="term" value="C:nucleus"/>
    <property type="evidence" value="ECO:0007669"/>
    <property type="project" value="UniProtKB-SubCell"/>
</dbReference>
<dbReference type="InterPro" id="IPR002893">
    <property type="entry name" value="Znf_MYND"/>
</dbReference>
<organism>
    <name type="scientific">Pediculus humanus subsp. corporis</name>
    <name type="common">Body louse</name>
    <dbReference type="NCBI Taxonomy" id="121224"/>
    <lineage>
        <taxon>Eukaryota</taxon>
        <taxon>Metazoa</taxon>
        <taxon>Ecdysozoa</taxon>
        <taxon>Arthropoda</taxon>
        <taxon>Hexapoda</taxon>
        <taxon>Insecta</taxon>
        <taxon>Pterygota</taxon>
        <taxon>Neoptera</taxon>
        <taxon>Paraneoptera</taxon>
        <taxon>Psocodea</taxon>
        <taxon>Troctomorpha</taxon>
        <taxon>Phthiraptera</taxon>
        <taxon>Anoplura</taxon>
        <taxon>Pediculidae</taxon>
        <taxon>Pediculus</taxon>
    </lineage>
</organism>
<dbReference type="SMART" id="SM00549">
    <property type="entry name" value="TAFH"/>
    <property type="match status" value="1"/>
</dbReference>
<dbReference type="PROSITE" id="PS50865">
    <property type="entry name" value="ZF_MYND_2"/>
    <property type="match status" value="1"/>
</dbReference>
<feature type="compositionally biased region" description="Low complexity" evidence="11">
    <location>
        <begin position="49"/>
        <end position="85"/>
    </location>
</feature>
<dbReference type="STRING" id="121224.E0VRK4"/>
<keyword evidence="2" id="KW-0678">Repressor</keyword>